<dbReference type="Proteomes" id="UP000053558">
    <property type="component" value="Unassembled WGS sequence"/>
</dbReference>
<evidence type="ECO:0000313" key="3">
    <source>
        <dbReference type="Proteomes" id="UP000053558"/>
    </source>
</evidence>
<protein>
    <submittedName>
        <fullName evidence="2">Uncharacterized protein</fullName>
    </submittedName>
</protein>
<keyword evidence="3" id="KW-1185">Reference proteome</keyword>
<evidence type="ECO:0000256" key="1">
    <source>
        <dbReference type="SAM" id="MobiDB-lite"/>
    </source>
</evidence>
<feature type="region of interest" description="Disordered" evidence="1">
    <location>
        <begin position="479"/>
        <end position="515"/>
    </location>
</feature>
<dbReference type="AlphaFoldDB" id="A0A5M3MKH4"/>
<dbReference type="OrthoDB" id="3365698at2759"/>
<dbReference type="GeneID" id="19203377"/>
<dbReference type="KEGG" id="cput:CONPUDRAFT_155122"/>
<name>A0A5M3MKH4_CONPW</name>
<dbReference type="RefSeq" id="XP_007770090.1">
    <property type="nucleotide sequence ID" value="XM_007771900.1"/>
</dbReference>
<sequence>MSTNNGPTALSSIANLLPKLALEISAATNTPFTPYAKMNHSVATAQEACQVQTILTDLSSTINIAKGIFSELSRAVTVLEEALVDHTRLVSSSLRIPVELLSTIFILSRTSVLSNRRIDRLPLLSSSLTVNALPSGSLNVAQVCRKWRDVTLNIPKLWNMVGIRPTSERITSDMIPAPLKPLTRVRLLPTFVTLDVSETAVRRAADFDGSQQNIPAYNTWMSQFQRVTHLTLDNVDLEQLAYLLEDNPEEDNAIASYFDHLTHLHICTVYNADMSAFLEYRTWENLTFLTLDMEKSNGLDKDYVIPLFHNFPNLIELFIQTLHKRFGRLDTMVTSPKLRSFALVAVPGSDDPEDSEDFDLEVGPFKLLDILTLPALVDLVLTAPPSGELDFLRRFLKESGCHLSSLTFVNYSEETKTFEDAAALRLASLGVFGLGAAVYTDAAALAALGAAAITACGELATFGAASVDFVREGGVLERSGDRHAAEDGSDEGEGESGSEGAHFSDNGWSLDWCSR</sequence>
<comment type="caution">
    <text evidence="2">The sequence shown here is derived from an EMBL/GenBank/DDBJ whole genome shotgun (WGS) entry which is preliminary data.</text>
</comment>
<evidence type="ECO:0000313" key="2">
    <source>
        <dbReference type="EMBL" id="EIW79729.1"/>
    </source>
</evidence>
<reference evidence="3" key="1">
    <citation type="journal article" date="2012" name="Science">
        <title>The Paleozoic origin of enzymatic lignin decomposition reconstructed from 31 fungal genomes.</title>
        <authorList>
            <person name="Floudas D."/>
            <person name="Binder M."/>
            <person name="Riley R."/>
            <person name="Barry K."/>
            <person name="Blanchette R.A."/>
            <person name="Henrissat B."/>
            <person name="Martinez A.T."/>
            <person name="Otillar R."/>
            <person name="Spatafora J.W."/>
            <person name="Yadav J.S."/>
            <person name="Aerts A."/>
            <person name="Benoit I."/>
            <person name="Boyd A."/>
            <person name="Carlson A."/>
            <person name="Copeland A."/>
            <person name="Coutinho P.M."/>
            <person name="de Vries R.P."/>
            <person name="Ferreira P."/>
            <person name="Findley K."/>
            <person name="Foster B."/>
            <person name="Gaskell J."/>
            <person name="Glotzer D."/>
            <person name="Gorecki P."/>
            <person name="Heitman J."/>
            <person name="Hesse C."/>
            <person name="Hori C."/>
            <person name="Igarashi K."/>
            <person name="Jurgens J.A."/>
            <person name="Kallen N."/>
            <person name="Kersten P."/>
            <person name="Kohler A."/>
            <person name="Kuees U."/>
            <person name="Kumar T.K.A."/>
            <person name="Kuo A."/>
            <person name="LaButti K."/>
            <person name="Larrondo L.F."/>
            <person name="Lindquist E."/>
            <person name="Ling A."/>
            <person name="Lombard V."/>
            <person name="Lucas S."/>
            <person name="Lundell T."/>
            <person name="Martin R."/>
            <person name="McLaughlin D.J."/>
            <person name="Morgenstern I."/>
            <person name="Morin E."/>
            <person name="Murat C."/>
            <person name="Nagy L.G."/>
            <person name="Nolan M."/>
            <person name="Ohm R.A."/>
            <person name="Patyshakuliyeva A."/>
            <person name="Rokas A."/>
            <person name="Ruiz-Duenas F.J."/>
            <person name="Sabat G."/>
            <person name="Salamov A."/>
            <person name="Samejima M."/>
            <person name="Schmutz J."/>
            <person name="Slot J.C."/>
            <person name="St John F."/>
            <person name="Stenlid J."/>
            <person name="Sun H."/>
            <person name="Sun S."/>
            <person name="Syed K."/>
            <person name="Tsang A."/>
            <person name="Wiebenga A."/>
            <person name="Young D."/>
            <person name="Pisabarro A."/>
            <person name="Eastwood D.C."/>
            <person name="Martin F."/>
            <person name="Cullen D."/>
            <person name="Grigoriev I.V."/>
            <person name="Hibbett D.S."/>
        </authorList>
    </citation>
    <scope>NUCLEOTIDE SEQUENCE [LARGE SCALE GENOMIC DNA]</scope>
    <source>
        <strain evidence="3">RWD-64-598 SS2</strain>
    </source>
</reference>
<feature type="compositionally biased region" description="Acidic residues" evidence="1">
    <location>
        <begin position="487"/>
        <end position="496"/>
    </location>
</feature>
<organism evidence="2 3">
    <name type="scientific">Coniophora puteana (strain RWD-64-598)</name>
    <name type="common">Brown rot fungus</name>
    <dbReference type="NCBI Taxonomy" id="741705"/>
    <lineage>
        <taxon>Eukaryota</taxon>
        <taxon>Fungi</taxon>
        <taxon>Dikarya</taxon>
        <taxon>Basidiomycota</taxon>
        <taxon>Agaricomycotina</taxon>
        <taxon>Agaricomycetes</taxon>
        <taxon>Agaricomycetidae</taxon>
        <taxon>Boletales</taxon>
        <taxon>Coniophorineae</taxon>
        <taxon>Coniophoraceae</taxon>
        <taxon>Coniophora</taxon>
    </lineage>
</organism>
<accession>A0A5M3MKH4</accession>
<dbReference type="EMBL" id="JH711580">
    <property type="protein sequence ID" value="EIW79729.1"/>
    <property type="molecule type" value="Genomic_DNA"/>
</dbReference>
<gene>
    <name evidence="2" type="ORF">CONPUDRAFT_155122</name>
</gene>
<proteinExistence type="predicted"/>